<evidence type="ECO:0000313" key="21">
    <source>
        <dbReference type="EMBL" id="RSL32621.1"/>
    </source>
</evidence>
<comment type="subunit">
    <text evidence="5">Monomer.</text>
</comment>
<keyword evidence="22" id="KW-1185">Reference proteome</keyword>
<dbReference type="EMBL" id="RBVX01000013">
    <property type="protein sequence ID" value="RSL32621.1"/>
    <property type="molecule type" value="Genomic_DNA"/>
</dbReference>
<dbReference type="Proteomes" id="UP000275076">
    <property type="component" value="Unassembled WGS sequence"/>
</dbReference>
<evidence type="ECO:0000256" key="12">
    <source>
        <dbReference type="ARBA" id="ARBA00022840"/>
    </source>
</evidence>
<dbReference type="GO" id="GO:0008841">
    <property type="term" value="F:dihydrofolate synthase activity"/>
    <property type="evidence" value="ECO:0007669"/>
    <property type="project" value="UniProtKB-EC"/>
</dbReference>
<evidence type="ECO:0000256" key="9">
    <source>
        <dbReference type="ARBA" id="ARBA00022598"/>
    </source>
</evidence>
<dbReference type="InterPro" id="IPR013221">
    <property type="entry name" value="Mur_ligase_cen"/>
</dbReference>
<accession>A0A3R9P702</accession>
<dbReference type="GO" id="GO:0005737">
    <property type="term" value="C:cytoplasm"/>
    <property type="evidence" value="ECO:0007669"/>
    <property type="project" value="TreeGrafter"/>
</dbReference>
<comment type="catalytic activity">
    <reaction evidence="16">
        <text>(6S)-5,6,7,8-tetrahydrofolyl-(gamma-L-Glu)(n) + L-glutamate + ATP = (6S)-5,6,7,8-tetrahydrofolyl-(gamma-L-Glu)(n+1) + ADP + phosphate + H(+)</text>
        <dbReference type="Rhea" id="RHEA:10580"/>
        <dbReference type="Rhea" id="RHEA-COMP:14738"/>
        <dbReference type="Rhea" id="RHEA-COMP:14740"/>
        <dbReference type="ChEBI" id="CHEBI:15378"/>
        <dbReference type="ChEBI" id="CHEBI:29985"/>
        <dbReference type="ChEBI" id="CHEBI:30616"/>
        <dbReference type="ChEBI" id="CHEBI:43474"/>
        <dbReference type="ChEBI" id="CHEBI:141005"/>
        <dbReference type="ChEBI" id="CHEBI:456216"/>
        <dbReference type="EC" id="6.3.2.17"/>
    </reaction>
</comment>
<dbReference type="PIRSF" id="PIRSF001563">
    <property type="entry name" value="Folylpolyglu_synth"/>
    <property type="match status" value="1"/>
</dbReference>
<keyword evidence="13" id="KW-0460">Magnesium</keyword>
<dbReference type="InterPro" id="IPR036565">
    <property type="entry name" value="Mur-like_cat_sf"/>
</dbReference>
<keyword evidence="11 18" id="KW-0547">Nucleotide-binding</keyword>
<dbReference type="SUPFAM" id="SSF53623">
    <property type="entry name" value="MurD-like peptide ligases, catalytic domain"/>
    <property type="match status" value="1"/>
</dbReference>
<evidence type="ECO:0000256" key="5">
    <source>
        <dbReference type="ARBA" id="ARBA00011245"/>
    </source>
</evidence>
<evidence type="ECO:0000256" key="7">
    <source>
        <dbReference type="ARBA" id="ARBA00013025"/>
    </source>
</evidence>
<comment type="pathway">
    <text evidence="2">Cofactor biosynthesis; tetrahydrofolate biosynthesis; 7,8-dihydrofolate from 2-amino-4-hydroxy-6-hydroxymethyl-7,8-dihydropteridine diphosphate and 4-aminobenzoate: step 2/2.</text>
</comment>
<dbReference type="NCBIfam" id="TIGR01499">
    <property type="entry name" value="folC"/>
    <property type="match status" value="1"/>
</dbReference>
<dbReference type="Gene3D" id="3.90.190.20">
    <property type="entry name" value="Mur ligase, C-terminal domain"/>
    <property type="match status" value="1"/>
</dbReference>
<dbReference type="InterPro" id="IPR004101">
    <property type="entry name" value="Mur_ligase_C"/>
</dbReference>
<gene>
    <name evidence="21" type="ORF">D7Z54_14310</name>
</gene>
<dbReference type="GO" id="GO:0005524">
    <property type="term" value="F:ATP binding"/>
    <property type="evidence" value="ECO:0007669"/>
    <property type="project" value="UniProtKB-KW"/>
</dbReference>
<keyword evidence="9 18" id="KW-0436">Ligase</keyword>
<dbReference type="EC" id="6.3.2.17" evidence="7"/>
<evidence type="ECO:0000256" key="18">
    <source>
        <dbReference type="PIRNR" id="PIRNR001563"/>
    </source>
</evidence>
<keyword evidence="14" id="KW-0289">Folate biosynthesis</keyword>
<evidence type="ECO:0000256" key="16">
    <source>
        <dbReference type="ARBA" id="ARBA00047493"/>
    </source>
</evidence>
<dbReference type="EC" id="6.3.2.12" evidence="6"/>
<evidence type="ECO:0000256" key="17">
    <source>
        <dbReference type="ARBA" id="ARBA00049161"/>
    </source>
</evidence>
<dbReference type="SUPFAM" id="SSF53244">
    <property type="entry name" value="MurD-like peptide ligases, peptide-binding domain"/>
    <property type="match status" value="1"/>
</dbReference>
<proteinExistence type="inferred from homology"/>
<dbReference type="PANTHER" id="PTHR11136">
    <property type="entry name" value="FOLYLPOLYGLUTAMATE SYNTHASE-RELATED"/>
    <property type="match status" value="1"/>
</dbReference>
<protein>
    <recommendedName>
        <fullName evidence="8">Dihydrofolate synthase/folylpolyglutamate synthase</fullName>
        <ecNumber evidence="6">6.3.2.12</ecNumber>
        <ecNumber evidence="7">6.3.2.17</ecNumber>
    </recommendedName>
    <alternativeName>
        <fullName evidence="15">Tetrahydrofolylpolyglutamate synthase</fullName>
    </alternativeName>
</protein>
<name>A0A3R9P702_9BACI</name>
<evidence type="ECO:0000259" key="19">
    <source>
        <dbReference type="Pfam" id="PF02875"/>
    </source>
</evidence>
<dbReference type="InterPro" id="IPR036615">
    <property type="entry name" value="Mur_ligase_C_dom_sf"/>
</dbReference>
<evidence type="ECO:0000256" key="14">
    <source>
        <dbReference type="ARBA" id="ARBA00022909"/>
    </source>
</evidence>
<evidence type="ECO:0000256" key="13">
    <source>
        <dbReference type="ARBA" id="ARBA00022842"/>
    </source>
</evidence>
<feature type="domain" description="Mur ligase central" evidence="20">
    <location>
        <begin position="52"/>
        <end position="279"/>
    </location>
</feature>
<comment type="similarity">
    <text evidence="4 18">Belongs to the folylpolyglutamate synthase family.</text>
</comment>
<evidence type="ECO:0000256" key="6">
    <source>
        <dbReference type="ARBA" id="ARBA00013023"/>
    </source>
</evidence>
<dbReference type="OrthoDB" id="9809356at2"/>
<evidence type="ECO:0000256" key="3">
    <source>
        <dbReference type="ARBA" id="ARBA00005150"/>
    </source>
</evidence>
<comment type="pathway">
    <text evidence="3">Cofactor biosynthesis; tetrahydrofolylpolyglutamate biosynthesis.</text>
</comment>
<dbReference type="Gene3D" id="3.40.1190.10">
    <property type="entry name" value="Mur-like, catalytic domain"/>
    <property type="match status" value="1"/>
</dbReference>
<dbReference type="FunFam" id="3.40.1190.10:FF:000004">
    <property type="entry name" value="Dihydrofolate synthase/folylpolyglutamate synthase"/>
    <property type="match status" value="1"/>
</dbReference>
<evidence type="ECO:0000256" key="8">
    <source>
        <dbReference type="ARBA" id="ARBA00019357"/>
    </source>
</evidence>
<keyword evidence="10" id="KW-0479">Metal-binding</keyword>
<dbReference type="GO" id="GO:0046872">
    <property type="term" value="F:metal ion binding"/>
    <property type="evidence" value="ECO:0007669"/>
    <property type="project" value="UniProtKB-KW"/>
</dbReference>
<comment type="cofactor">
    <cofactor evidence="1">
        <name>Mg(2+)</name>
        <dbReference type="ChEBI" id="CHEBI:18420"/>
    </cofactor>
</comment>
<dbReference type="GO" id="GO:0004326">
    <property type="term" value="F:tetrahydrofolylpolyglutamate synthase activity"/>
    <property type="evidence" value="ECO:0007669"/>
    <property type="project" value="UniProtKB-EC"/>
</dbReference>
<dbReference type="Pfam" id="PF02875">
    <property type="entry name" value="Mur_ligase_C"/>
    <property type="match status" value="1"/>
</dbReference>
<comment type="caution">
    <text evidence="21">The sequence shown here is derived from an EMBL/GenBank/DDBJ whole genome shotgun (WGS) entry which is preliminary data.</text>
</comment>
<evidence type="ECO:0000256" key="1">
    <source>
        <dbReference type="ARBA" id="ARBA00001946"/>
    </source>
</evidence>
<sequence length="438" mass="48809">MNERDANMQTYEQAREWLSDFTANGMRPGLDRVRMMLEGIGNPERRLKSIHVGGTNGKGSTVSFLKEPMKEAGLVCGTFTSPYVHEFRERIAINGEPISKEDFLESVKAVKPIAESIAKTPFGSPTEFEVLTVIAAHYFASKAFPDVVIWEVGLGGRLDSTNAVHPMVSIITNVGHDHQAILGDTIEEIAREKAGIIKSGVPVVTCETNPDVVSIFDETAADARTRLYQINRDFEVLHAASNSQGWTFSFQSNLNHINDLEITMLGAHQTKNAAAALMAFRYLIMYYALPVDEEHIRAGLKKAAWIGRLDYRETEPAMLLDGAHNKEGMESLAEALNEHFSGRRFHFIVGMTKEKDPALLLEPLKELPIDSLSMVTFDFYRAAQAEDMTEKSPIPRTTASPDWRAAWEKVQQEADAQDIVVFAGSLYFISEVARFIHS</sequence>
<dbReference type="PANTHER" id="PTHR11136:SF0">
    <property type="entry name" value="DIHYDROFOLATE SYNTHETASE-RELATED"/>
    <property type="match status" value="1"/>
</dbReference>
<reference evidence="21 22" key="1">
    <citation type="submission" date="2018-10" db="EMBL/GenBank/DDBJ databases">
        <title>Draft genome sequence of Bacillus salarius IM0101, isolated from a hypersaline soil in Inner Mongolia, China.</title>
        <authorList>
            <person name="Yamprayoonswat W."/>
            <person name="Boonvisut S."/>
            <person name="Jumpathong W."/>
            <person name="Sittihan S."/>
            <person name="Ruangsuj P."/>
            <person name="Wanthongcharoen S."/>
            <person name="Thongpramul N."/>
            <person name="Pimmason S."/>
            <person name="Yu B."/>
            <person name="Yasawong M."/>
        </authorList>
    </citation>
    <scope>NUCLEOTIDE SEQUENCE [LARGE SCALE GENOMIC DNA]</scope>
    <source>
        <strain evidence="21 22">IM0101</strain>
    </source>
</reference>
<dbReference type="AlphaFoldDB" id="A0A3R9P702"/>
<dbReference type="GO" id="GO:0046656">
    <property type="term" value="P:folic acid biosynthetic process"/>
    <property type="evidence" value="ECO:0007669"/>
    <property type="project" value="UniProtKB-KW"/>
</dbReference>
<keyword evidence="12 18" id="KW-0067">ATP-binding</keyword>
<organism evidence="21 22">
    <name type="scientific">Salibacterium salarium</name>
    <dbReference type="NCBI Taxonomy" id="284579"/>
    <lineage>
        <taxon>Bacteria</taxon>
        <taxon>Bacillati</taxon>
        <taxon>Bacillota</taxon>
        <taxon>Bacilli</taxon>
        <taxon>Bacillales</taxon>
        <taxon>Bacillaceae</taxon>
    </lineage>
</organism>
<evidence type="ECO:0000256" key="2">
    <source>
        <dbReference type="ARBA" id="ARBA00004799"/>
    </source>
</evidence>
<comment type="catalytic activity">
    <reaction evidence="17">
        <text>7,8-dihydropteroate + L-glutamate + ATP = 7,8-dihydrofolate + ADP + phosphate + H(+)</text>
        <dbReference type="Rhea" id="RHEA:23584"/>
        <dbReference type="ChEBI" id="CHEBI:15378"/>
        <dbReference type="ChEBI" id="CHEBI:17839"/>
        <dbReference type="ChEBI" id="CHEBI:29985"/>
        <dbReference type="ChEBI" id="CHEBI:30616"/>
        <dbReference type="ChEBI" id="CHEBI:43474"/>
        <dbReference type="ChEBI" id="CHEBI:57451"/>
        <dbReference type="ChEBI" id="CHEBI:456216"/>
        <dbReference type="EC" id="6.3.2.12"/>
    </reaction>
</comment>
<dbReference type="InterPro" id="IPR001645">
    <property type="entry name" value="Folylpolyglutamate_synth"/>
</dbReference>
<evidence type="ECO:0000256" key="10">
    <source>
        <dbReference type="ARBA" id="ARBA00022723"/>
    </source>
</evidence>
<evidence type="ECO:0000256" key="11">
    <source>
        <dbReference type="ARBA" id="ARBA00022741"/>
    </source>
</evidence>
<evidence type="ECO:0000256" key="4">
    <source>
        <dbReference type="ARBA" id="ARBA00008276"/>
    </source>
</evidence>
<dbReference type="Pfam" id="PF08245">
    <property type="entry name" value="Mur_ligase_M"/>
    <property type="match status" value="1"/>
</dbReference>
<evidence type="ECO:0000256" key="15">
    <source>
        <dbReference type="ARBA" id="ARBA00030592"/>
    </source>
</evidence>
<evidence type="ECO:0000313" key="22">
    <source>
        <dbReference type="Proteomes" id="UP000275076"/>
    </source>
</evidence>
<evidence type="ECO:0000259" key="20">
    <source>
        <dbReference type="Pfam" id="PF08245"/>
    </source>
</evidence>
<feature type="domain" description="Mur ligase C-terminal" evidence="19">
    <location>
        <begin position="307"/>
        <end position="425"/>
    </location>
</feature>